<dbReference type="InterPro" id="IPR002328">
    <property type="entry name" value="ADH_Zn_CS"/>
</dbReference>
<evidence type="ECO:0000256" key="1">
    <source>
        <dbReference type="ARBA" id="ARBA00022723"/>
    </source>
</evidence>
<keyword evidence="7" id="KW-1185">Reference proteome</keyword>
<dbReference type="InterPro" id="IPR013154">
    <property type="entry name" value="ADH-like_N"/>
</dbReference>
<dbReference type="PANTHER" id="PTHR43401">
    <property type="entry name" value="L-THREONINE 3-DEHYDROGENASE"/>
    <property type="match status" value="1"/>
</dbReference>
<dbReference type="SUPFAM" id="SSF50129">
    <property type="entry name" value="GroES-like"/>
    <property type="match status" value="1"/>
</dbReference>
<dbReference type="Gene3D" id="3.90.180.10">
    <property type="entry name" value="Medium-chain alcohol dehydrogenases, catalytic domain"/>
    <property type="match status" value="1"/>
</dbReference>
<gene>
    <name evidence="6" type="ORF">ACFPYJ_18715</name>
</gene>
<dbReference type="RefSeq" id="WP_379189698.1">
    <property type="nucleotide sequence ID" value="NZ_JBHSOW010000068.1"/>
</dbReference>
<keyword evidence="3" id="KW-0560">Oxidoreductase</keyword>
<dbReference type="Gene3D" id="3.40.50.720">
    <property type="entry name" value="NAD(P)-binding Rossmann-like Domain"/>
    <property type="match status" value="1"/>
</dbReference>
<evidence type="ECO:0000313" key="7">
    <source>
        <dbReference type="Proteomes" id="UP001596047"/>
    </source>
</evidence>
<accession>A0ABW0VYY2</accession>
<name>A0ABW0VYY2_9BACL</name>
<dbReference type="Pfam" id="PF00107">
    <property type="entry name" value="ADH_zinc_N"/>
    <property type="match status" value="1"/>
</dbReference>
<dbReference type="InterPro" id="IPR013149">
    <property type="entry name" value="ADH-like_C"/>
</dbReference>
<evidence type="ECO:0000256" key="3">
    <source>
        <dbReference type="ARBA" id="ARBA00023002"/>
    </source>
</evidence>
<dbReference type="Proteomes" id="UP001596047">
    <property type="component" value="Unassembled WGS sequence"/>
</dbReference>
<comment type="similarity">
    <text evidence="4">Belongs to the zinc-containing alcohol dehydrogenase family.</text>
</comment>
<dbReference type="SUPFAM" id="SSF51735">
    <property type="entry name" value="NAD(P)-binding Rossmann-fold domains"/>
    <property type="match status" value="1"/>
</dbReference>
<dbReference type="Pfam" id="PF08240">
    <property type="entry name" value="ADH_N"/>
    <property type="match status" value="1"/>
</dbReference>
<dbReference type="InterPro" id="IPR036291">
    <property type="entry name" value="NAD(P)-bd_dom_sf"/>
</dbReference>
<dbReference type="EMBL" id="JBHSOW010000068">
    <property type="protein sequence ID" value="MFC5651103.1"/>
    <property type="molecule type" value="Genomic_DNA"/>
</dbReference>
<dbReference type="SMART" id="SM00829">
    <property type="entry name" value="PKS_ER"/>
    <property type="match status" value="1"/>
</dbReference>
<dbReference type="PANTHER" id="PTHR43401:SF2">
    <property type="entry name" value="L-THREONINE 3-DEHYDROGENASE"/>
    <property type="match status" value="1"/>
</dbReference>
<evidence type="ECO:0000256" key="4">
    <source>
        <dbReference type="RuleBase" id="RU361277"/>
    </source>
</evidence>
<organism evidence="6 7">
    <name type="scientific">Paenibacillus solisilvae</name>
    <dbReference type="NCBI Taxonomy" id="2486751"/>
    <lineage>
        <taxon>Bacteria</taxon>
        <taxon>Bacillati</taxon>
        <taxon>Bacillota</taxon>
        <taxon>Bacilli</taxon>
        <taxon>Bacillales</taxon>
        <taxon>Paenibacillaceae</taxon>
        <taxon>Paenibacillus</taxon>
    </lineage>
</organism>
<evidence type="ECO:0000313" key="6">
    <source>
        <dbReference type="EMBL" id="MFC5651103.1"/>
    </source>
</evidence>
<dbReference type="PROSITE" id="PS00059">
    <property type="entry name" value="ADH_ZINC"/>
    <property type="match status" value="1"/>
</dbReference>
<keyword evidence="1 4" id="KW-0479">Metal-binding</keyword>
<comment type="caution">
    <text evidence="6">The sequence shown here is derived from an EMBL/GenBank/DDBJ whole genome shotgun (WGS) entry which is preliminary data.</text>
</comment>
<feature type="domain" description="Enoyl reductase (ER)" evidence="5">
    <location>
        <begin position="13"/>
        <end position="334"/>
    </location>
</feature>
<comment type="cofactor">
    <cofactor evidence="4">
        <name>Zn(2+)</name>
        <dbReference type="ChEBI" id="CHEBI:29105"/>
    </cofactor>
</comment>
<dbReference type="InterPro" id="IPR050129">
    <property type="entry name" value="Zn_alcohol_dh"/>
</dbReference>
<reference evidence="7" key="1">
    <citation type="journal article" date="2019" name="Int. J. Syst. Evol. Microbiol.">
        <title>The Global Catalogue of Microorganisms (GCM) 10K type strain sequencing project: providing services to taxonomists for standard genome sequencing and annotation.</title>
        <authorList>
            <consortium name="The Broad Institute Genomics Platform"/>
            <consortium name="The Broad Institute Genome Sequencing Center for Infectious Disease"/>
            <person name="Wu L."/>
            <person name="Ma J."/>
        </authorList>
    </citation>
    <scope>NUCLEOTIDE SEQUENCE [LARGE SCALE GENOMIC DNA]</scope>
    <source>
        <strain evidence="7">CGMCC 1.3240</strain>
    </source>
</reference>
<proteinExistence type="inferred from homology"/>
<sequence>MHDETMKALVYEGPRQMNIRRQAIPQLSVDEVLIRIEKVGICGSELSGYLGHNSLRKPPLIMGHEFSGVIARTGGGSSRFKEGDRVTANPLITCGICDYCKDGRAQLCPNRSLLGAHRPGAFAQYLAVPEKNVYLLDNHLSMEEGAFTEPFACAVHICRLLQLSPTDKLLILGAGPIGLFTLQAAQVYGLRDIVVVDLNRDRLEIVSELGAAAVTNLQELGDAGEASFHSAVDAVGMSVTRQQCVNAVKPGGKVIFTGLHEVDSNLPINTAIRNEIQMTGAFAYSPRDFEIALQWIREGRVNLLPWVHQAQLEEGGQCFEKLINGPGKIAKILLEIS</sequence>
<protein>
    <submittedName>
        <fullName evidence="6">Zinc-binding dehydrogenase</fullName>
    </submittedName>
</protein>
<dbReference type="InterPro" id="IPR011032">
    <property type="entry name" value="GroES-like_sf"/>
</dbReference>
<keyword evidence="2 4" id="KW-0862">Zinc</keyword>
<dbReference type="InterPro" id="IPR020843">
    <property type="entry name" value="ER"/>
</dbReference>
<evidence type="ECO:0000256" key="2">
    <source>
        <dbReference type="ARBA" id="ARBA00022833"/>
    </source>
</evidence>
<evidence type="ECO:0000259" key="5">
    <source>
        <dbReference type="SMART" id="SM00829"/>
    </source>
</evidence>